<dbReference type="OrthoDB" id="4507101at2"/>
<dbReference type="AlphaFoldDB" id="A0A1I4XIC5"/>
<dbReference type="RefSeq" id="WP_075019948.1">
    <property type="nucleotide sequence ID" value="NZ_FOVH01000001.1"/>
</dbReference>
<reference evidence="1 2" key="1">
    <citation type="submission" date="2016-10" db="EMBL/GenBank/DDBJ databases">
        <authorList>
            <person name="de Groot N.N."/>
        </authorList>
    </citation>
    <scope>NUCLEOTIDE SEQUENCE [LARGE SCALE GENOMIC DNA]</scope>
    <source>
        <strain evidence="1 2">DSM 43067</strain>
    </source>
</reference>
<accession>A0A1I4XIC5</accession>
<gene>
    <name evidence="1" type="ORF">SAMN04489713_101889</name>
</gene>
<dbReference type="InParanoid" id="A0A1I4XIC5"/>
<proteinExistence type="predicted"/>
<name>A0A1I4XIC5_9ACTN</name>
<organism evidence="1 2">
    <name type="scientific">Actinomadura madurae</name>
    <dbReference type="NCBI Taxonomy" id="1993"/>
    <lineage>
        <taxon>Bacteria</taxon>
        <taxon>Bacillati</taxon>
        <taxon>Actinomycetota</taxon>
        <taxon>Actinomycetes</taxon>
        <taxon>Streptosporangiales</taxon>
        <taxon>Thermomonosporaceae</taxon>
        <taxon>Actinomadura</taxon>
    </lineage>
</organism>
<evidence type="ECO:0000313" key="1">
    <source>
        <dbReference type="EMBL" id="SFN25584.1"/>
    </source>
</evidence>
<sequence>MAAVEATIPEDLNASFLVHSRGVSHDDSGGNEWTLALIEGGRAVLYGCDHEASRTRFREPRLDLLAGAPSWLPLEWLRDLLEADELGFVYWFDGEWTRVEYPAGVRDDGLAGTVGRTMDMQKLVAMVTDVVFGYKLAEAVGADDDEDVDSALDETIGRARKGALEEMVRQARERALSADGFAWFSERFDLDLTAALRTAQRAGLTPGSAFPELPAGAE</sequence>
<dbReference type="EMBL" id="FOVH01000001">
    <property type="protein sequence ID" value="SFN25584.1"/>
    <property type="molecule type" value="Genomic_DNA"/>
</dbReference>
<dbReference type="eggNOG" id="COG3064">
    <property type="taxonomic scope" value="Bacteria"/>
</dbReference>
<evidence type="ECO:0000313" key="2">
    <source>
        <dbReference type="Proteomes" id="UP000183413"/>
    </source>
</evidence>
<dbReference type="Proteomes" id="UP000183413">
    <property type="component" value="Unassembled WGS sequence"/>
</dbReference>
<protein>
    <submittedName>
        <fullName evidence="1">Uncharacterized protein</fullName>
    </submittedName>
</protein>
<keyword evidence="2" id="KW-1185">Reference proteome</keyword>